<proteinExistence type="inferred from homology"/>
<feature type="region of interest" description="Disordered" evidence="11">
    <location>
        <begin position="708"/>
        <end position="740"/>
    </location>
</feature>
<keyword evidence="4 10" id="KW-0813">Transport</keyword>
<dbReference type="EMBL" id="JAVRRJ010000008">
    <property type="protein sequence ID" value="KAK5082000.1"/>
    <property type="molecule type" value="Genomic_DNA"/>
</dbReference>
<comment type="subcellular location">
    <subcellularLocation>
        <location evidence="1 10">Golgi apparatus membrane</location>
        <topology evidence="1 10">Peripheral membrane protein</topology>
    </subcellularLocation>
</comment>
<gene>
    <name evidence="14" type="primary">COG6</name>
    <name evidence="14" type="ORF">LTR05_007142</name>
</gene>
<evidence type="ECO:0000256" key="1">
    <source>
        <dbReference type="ARBA" id="ARBA00004395"/>
    </source>
</evidence>
<dbReference type="GO" id="GO:0015031">
    <property type="term" value="P:protein transport"/>
    <property type="evidence" value="ECO:0007669"/>
    <property type="project" value="UniProtKB-KW"/>
</dbReference>
<evidence type="ECO:0000256" key="4">
    <source>
        <dbReference type="ARBA" id="ARBA00022448"/>
    </source>
</evidence>
<dbReference type="InterPro" id="IPR048368">
    <property type="entry name" value="COG6_N"/>
</dbReference>
<evidence type="ECO:0000259" key="13">
    <source>
        <dbReference type="Pfam" id="PF20653"/>
    </source>
</evidence>
<evidence type="ECO:0000256" key="11">
    <source>
        <dbReference type="SAM" id="MobiDB-lite"/>
    </source>
</evidence>
<protein>
    <recommendedName>
        <fullName evidence="3 10">Conserved oligomeric Golgi complex subunit 6</fullName>
        <shortName evidence="10">COG complex subunit 6</shortName>
    </recommendedName>
    <alternativeName>
        <fullName evidence="8 10">Component of oligomeric Golgi complex 6</fullName>
    </alternativeName>
</protein>
<organism evidence="14 15">
    <name type="scientific">Lithohypha guttulata</name>
    <dbReference type="NCBI Taxonomy" id="1690604"/>
    <lineage>
        <taxon>Eukaryota</taxon>
        <taxon>Fungi</taxon>
        <taxon>Dikarya</taxon>
        <taxon>Ascomycota</taxon>
        <taxon>Pezizomycotina</taxon>
        <taxon>Eurotiomycetes</taxon>
        <taxon>Chaetothyriomycetidae</taxon>
        <taxon>Chaetothyriales</taxon>
        <taxon>Trichomeriaceae</taxon>
        <taxon>Lithohypha</taxon>
    </lineage>
</organism>
<name>A0AAN7Y8X4_9EURO</name>
<dbReference type="AlphaFoldDB" id="A0AAN7Y8X4"/>
<feature type="domain" description="Conserved Oligomeric Golgi complex subunit 6 C-terminal" evidence="13">
    <location>
        <begin position="199"/>
        <end position="756"/>
    </location>
</feature>
<keyword evidence="7 10" id="KW-0472">Membrane</keyword>
<dbReference type="Proteomes" id="UP001309876">
    <property type="component" value="Unassembled WGS sequence"/>
</dbReference>
<evidence type="ECO:0000256" key="7">
    <source>
        <dbReference type="ARBA" id="ARBA00023136"/>
    </source>
</evidence>
<evidence type="ECO:0000259" key="12">
    <source>
        <dbReference type="Pfam" id="PF06419"/>
    </source>
</evidence>
<comment type="function">
    <text evidence="9">Acts as a component of the peripheral membrane COG complex that is involved in intra-Golgi protein trafficking. COG is located at the cis-Golgi, and regulates tethering of retrograde intra-Golgi vesicles and possibly a number of other membrane trafficking events.</text>
</comment>
<sequence>MGSTSTHYDLPATGFDATVDDNSLDRRGNALTNKLTRVLSSSYADTEIRDALRLFDARYGHKGGDDDLDLRYEAQREMIEANAQIVNDFSRVAEQLDRVGTLIASLNQTCNNIRKHVVAARQEVAPMLDEASTLLSQKKETEQKQQLLDSFREHFLVSEEDLAVLTSSAEPVDGRFFELLARMNRINKDCELLLGYENQRMGLELMEQTTRDLNAAYKKLFNWTTKQFRSLDLEDPHISGSVRRSLRALSERPALFQNCLDSFAEARQATVAEAFQRALTDSIGAARAIEFSTHDPFRYLGDMLAWTHSATVSEMEALEGLFVSDAEELSRALQQGKAADPFAMSLDDGNAEQRPFDGRAALNALISRNMALVAHTLTQRISTAIRNLTDPVDIYKAYNVLSFYHDMFQKLIWYPTRAESNSRPRETDETDAENTLLTALTTLQSQAYTQFASAATDTLHSDIDEQPSTDLHPPTALKDSLNAFTAIAYTRGPSLTMPEFSKLYGTLLAPVLEACAALAEKCSEQPNSTESSTLIYKLNYMHQVQQALVTIATGSGPGKTKLELANQPLESAQDEIDSLSSNLIDVLADSFSRSSGLTALDSLIERSPSLNTTSAKKRYRFFLQPAHRTPEDSSNGDQGALLLEVLAQQLDNFLASALMDAQDSLSRLIDKALSADVLRDAVEIFRSRFEKTVGYLSDVDEGVEREQLARRMGGGRERIDGESEEDDSDEERGLEEEMPRIRDVYPRTIEEVRALLS</sequence>
<evidence type="ECO:0000256" key="9">
    <source>
        <dbReference type="ARBA" id="ARBA00043873"/>
    </source>
</evidence>
<feature type="compositionally biased region" description="Basic and acidic residues" evidence="11">
    <location>
        <begin position="708"/>
        <end position="721"/>
    </location>
</feature>
<reference evidence="14 15" key="1">
    <citation type="submission" date="2023-08" db="EMBL/GenBank/DDBJ databases">
        <title>Black Yeasts Isolated from many extreme environments.</title>
        <authorList>
            <person name="Coleine C."/>
            <person name="Stajich J.E."/>
            <person name="Selbmann L."/>
        </authorList>
    </citation>
    <scope>NUCLEOTIDE SEQUENCE [LARGE SCALE GENOMIC DNA]</scope>
    <source>
        <strain evidence="14 15">CCFEE 5910</strain>
    </source>
</reference>
<evidence type="ECO:0000256" key="5">
    <source>
        <dbReference type="ARBA" id="ARBA00022927"/>
    </source>
</evidence>
<comment type="subunit">
    <text evidence="10">Component of the conserved oligomeric Golgi complex.</text>
</comment>
<dbReference type="Pfam" id="PF06419">
    <property type="entry name" value="COG6_N"/>
    <property type="match status" value="1"/>
</dbReference>
<dbReference type="SMART" id="SM01087">
    <property type="entry name" value="COG6"/>
    <property type="match status" value="1"/>
</dbReference>
<comment type="similarity">
    <text evidence="2 10">Belongs to the COG6 family.</text>
</comment>
<evidence type="ECO:0000256" key="6">
    <source>
        <dbReference type="ARBA" id="ARBA00023034"/>
    </source>
</evidence>
<evidence type="ECO:0000256" key="10">
    <source>
        <dbReference type="RuleBase" id="RU365075"/>
    </source>
</evidence>
<accession>A0AAN7Y8X4</accession>
<dbReference type="PANTHER" id="PTHR21506:SF0">
    <property type="entry name" value="CONSERVED OLIGOMERIC GOLGI COMPLEX SUBUNIT 6"/>
    <property type="match status" value="1"/>
</dbReference>
<dbReference type="PANTHER" id="PTHR21506">
    <property type="entry name" value="COMPONENT OF OLIGOMERIC GOLGI COMPLEX 6"/>
    <property type="match status" value="1"/>
</dbReference>
<feature type="domain" description="Conserved oligomeric complex COG6 N-terminal" evidence="12">
    <location>
        <begin position="69"/>
        <end position="168"/>
    </location>
</feature>
<keyword evidence="6 10" id="KW-0333">Golgi apparatus</keyword>
<dbReference type="GO" id="GO:0017119">
    <property type="term" value="C:Golgi transport complex"/>
    <property type="evidence" value="ECO:0007669"/>
    <property type="project" value="UniProtKB-UniRule"/>
</dbReference>
<feature type="compositionally biased region" description="Acidic residues" evidence="11">
    <location>
        <begin position="722"/>
        <end position="734"/>
    </location>
</feature>
<evidence type="ECO:0000256" key="8">
    <source>
        <dbReference type="ARBA" id="ARBA00031348"/>
    </source>
</evidence>
<dbReference type="GO" id="GO:0000139">
    <property type="term" value="C:Golgi membrane"/>
    <property type="evidence" value="ECO:0007669"/>
    <property type="project" value="UniProtKB-SubCell"/>
</dbReference>
<evidence type="ECO:0000256" key="2">
    <source>
        <dbReference type="ARBA" id="ARBA00011023"/>
    </source>
</evidence>
<keyword evidence="5 10" id="KW-0653">Protein transport</keyword>
<evidence type="ECO:0000313" key="15">
    <source>
        <dbReference type="Proteomes" id="UP001309876"/>
    </source>
</evidence>
<dbReference type="GO" id="GO:0006891">
    <property type="term" value="P:intra-Golgi vesicle-mediated transport"/>
    <property type="evidence" value="ECO:0007669"/>
    <property type="project" value="UniProtKB-UniRule"/>
</dbReference>
<dbReference type="InterPro" id="IPR010490">
    <property type="entry name" value="COG6"/>
</dbReference>
<evidence type="ECO:0000256" key="3">
    <source>
        <dbReference type="ARBA" id="ARBA00020973"/>
    </source>
</evidence>
<comment type="caution">
    <text evidence="14">The sequence shown here is derived from an EMBL/GenBank/DDBJ whole genome shotgun (WGS) entry which is preliminary data.</text>
</comment>
<dbReference type="InterPro" id="IPR048369">
    <property type="entry name" value="COG6_C"/>
</dbReference>
<comment type="function">
    <text evidence="10">Acts as component of the peripheral membrane COG complex that is involved in intra-Golgi protein trafficking. COG is located at the cis-Golgi, and regulates tethering of retrograde intra-Golgi vesicles and possibly a number of other membrane trafficking events.</text>
</comment>
<keyword evidence="15" id="KW-1185">Reference proteome</keyword>
<evidence type="ECO:0000313" key="14">
    <source>
        <dbReference type="EMBL" id="KAK5082000.1"/>
    </source>
</evidence>
<dbReference type="Pfam" id="PF20653">
    <property type="entry name" value="COG6_C"/>
    <property type="match status" value="1"/>
</dbReference>